<dbReference type="GO" id="GO:0000785">
    <property type="term" value="C:chromatin"/>
    <property type="evidence" value="ECO:0007669"/>
    <property type="project" value="TreeGrafter"/>
</dbReference>
<dbReference type="STRING" id="90262.A0A1X2J0A6"/>
<evidence type="ECO:0000313" key="11">
    <source>
        <dbReference type="Proteomes" id="UP000193560"/>
    </source>
</evidence>
<dbReference type="GO" id="GO:0005634">
    <property type="term" value="C:nucleus"/>
    <property type="evidence" value="ECO:0007669"/>
    <property type="project" value="UniProtKB-SubCell"/>
</dbReference>
<organism evidence="10 11">
    <name type="scientific">Absidia repens</name>
    <dbReference type="NCBI Taxonomy" id="90262"/>
    <lineage>
        <taxon>Eukaryota</taxon>
        <taxon>Fungi</taxon>
        <taxon>Fungi incertae sedis</taxon>
        <taxon>Mucoromycota</taxon>
        <taxon>Mucoromycotina</taxon>
        <taxon>Mucoromycetes</taxon>
        <taxon>Mucorales</taxon>
        <taxon>Cunninghamellaceae</taxon>
        <taxon>Absidia</taxon>
    </lineage>
</organism>
<dbReference type="GO" id="GO:0000981">
    <property type="term" value="F:DNA-binding transcription factor activity, RNA polymerase II-specific"/>
    <property type="evidence" value="ECO:0007669"/>
    <property type="project" value="InterPro"/>
</dbReference>
<feature type="domain" description="C2H2-type" evidence="9">
    <location>
        <begin position="19"/>
        <end position="49"/>
    </location>
</feature>
<dbReference type="PANTHER" id="PTHR40626:SF11">
    <property type="entry name" value="ZINC FINGER PROTEIN YPR022C"/>
    <property type="match status" value="1"/>
</dbReference>
<dbReference type="PROSITE" id="PS00028">
    <property type="entry name" value="ZINC_FINGER_C2H2_1"/>
    <property type="match status" value="1"/>
</dbReference>
<evidence type="ECO:0000256" key="5">
    <source>
        <dbReference type="ARBA" id="ARBA00022833"/>
    </source>
</evidence>
<keyword evidence="11" id="KW-1185">Reference proteome</keyword>
<evidence type="ECO:0000256" key="7">
    <source>
        <dbReference type="PROSITE-ProRule" id="PRU00042"/>
    </source>
</evidence>
<dbReference type="EMBL" id="MCGE01000001">
    <property type="protein sequence ID" value="ORZ25248.1"/>
    <property type="molecule type" value="Genomic_DNA"/>
</dbReference>
<keyword evidence="4 7" id="KW-0863">Zinc-finger</keyword>
<accession>A0A1X2J0A6</accession>
<dbReference type="PROSITE" id="PS50157">
    <property type="entry name" value="ZINC_FINGER_C2H2_2"/>
    <property type="match status" value="2"/>
</dbReference>
<protein>
    <recommendedName>
        <fullName evidence="9">C2H2-type domain-containing protein</fullName>
    </recommendedName>
</protein>
<feature type="compositionally biased region" description="Basic residues" evidence="8">
    <location>
        <begin position="71"/>
        <end position="81"/>
    </location>
</feature>
<dbReference type="InterPro" id="IPR051059">
    <property type="entry name" value="VerF-like"/>
</dbReference>
<dbReference type="InterPro" id="IPR036236">
    <property type="entry name" value="Znf_C2H2_sf"/>
</dbReference>
<dbReference type="Proteomes" id="UP000193560">
    <property type="component" value="Unassembled WGS sequence"/>
</dbReference>
<evidence type="ECO:0000256" key="3">
    <source>
        <dbReference type="ARBA" id="ARBA00022737"/>
    </source>
</evidence>
<feature type="domain" description="C2H2-type" evidence="9">
    <location>
        <begin position="50"/>
        <end position="79"/>
    </location>
</feature>
<reference evidence="10 11" key="1">
    <citation type="submission" date="2016-07" db="EMBL/GenBank/DDBJ databases">
        <title>Pervasive Adenine N6-methylation of Active Genes in Fungi.</title>
        <authorList>
            <consortium name="DOE Joint Genome Institute"/>
            <person name="Mondo S.J."/>
            <person name="Dannebaum R.O."/>
            <person name="Kuo R.C."/>
            <person name="Labutti K."/>
            <person name="Haridas S."/>
            <person name="Kuo A."/>
            <person name="Salamov A."/>
            <person name="Ahrendt S.R."/>
            <person name="Lipzen A."/>
            <person name="Sullivan W."/>
            <person name="Andreopoulos W.B."/>
            <person name="Clum A."/>
            <person name="Lindquist E."/>
            <person name="Daum C."/>
            <person name="Ramamoorthy G.K."/>
            <person name="Gryganskyi A."/>
            <person name="Culley D."/>
            <person name="Magnuson J.K."/>
            <person name="James T.Y."/>
            <person name="O'Malley M.A."/>
            <person name="Stajich J.E."/>
            <person name="Spatafora J.W."/>
            <person name="Visel A."/>
            <person name="Grigoriev I.V."/>
        </authorList>
    </citation>
    <scope>NUCLEOTIDE SEQUENCE [LARGE SCALE GENOMIC DNA]</scope>
    <source>
        <strain evidence="10 11">NRRL 1336</strain>
    </source>
</reference>
<dbReference type="GO" id="GO:0000978">
    <property type="term" value="F:RNA polymerase II cis-regulatory region sequence-specific DNA binding"/>
    <property type="evidence" value="ECO:0007669"/>
    <property type="project" value="InterPro"/>
</dbReference>
<feature type="compositionally biased region" description="Polar residues" evidence="8">
    <location>
        <begin position="226"/>
        <end position="239"/>
    </location>
</feature>
<gene>
    <name evidence="10" type="ORF">BCR42DRAFT_4319</name>
</gene>
<keyword evidence="3" id="KW-0677">Repeat</keyword>
<dbReference type="PANTHER" id="PTHR40626">
    <property type="entry name" value="MIP31509P"/>
    <property type="match status" value="1"/>
</dbReference>
<feature type="compositionally biased region" description="Low complexity" evidence="8">
    <location>
        <begin position="144"/>
        <end position="170"/>
    </location>
</feature>
<evidence type="ECO:0000256" key="6">
    <source>
        <dbReference type="ARBA" id="ARBA00023242"/>
    </source>
</evidence>
<dbReference type="SMART" id="SM00355">
    <property type="entry name" value="ZnF_C2H2"/>
    <property type="match status" value="2"/>
</dbReference>
<evidence type="ECO:0000256" key="8">
    <source>
        <dbReference type="SAM" id="MobiDB-lite"/>
    </source>
</evidence>
<keyword evidence="5" id="KW-0862">Zinc</keyword>
<dbReference type="GO" id="GO:0008270">
    <property type="term" value="F:zinc ion binding"/>
    <property type="evidence" value="ECO:0007669"/>
    <property type="project" value="UniProtKB-KW"/>
</dbReference>
<comment type="subcellular location">
    <subcellularLocation>
        <location evidence="1">Nucleus</location>
    </subcellularLocation>
</comment>
<evidence type="ECO:0000256" key="1">
    <source>
        <dbReference type="ARBA" id="ARBA00004123"/>
    </source>
</evidence>
<feature type="region of interest" description="Disordered" evidence="8">
    <location>
        <begin position="226"/>
        <end position="246"/>
    </location>
</feature>
<comment type="caution">
    <text evidence="10">The sequence shown here is derived from an EMBL/GenBank/DDBJ whole genome shotgun (WGS) entry which is preliminary data.</text>
</comment>
<feature type="region of interest" description="Disordered" evidence="8">
    <location>
        <begin position="70"/>
        <end position="176"/>
    </location>
</feature>
<dbReference type="InterPro" id="IPR013087">
    <property type="entry name" value="Znf_C2H2_type"/>
</dbReference>
<sequence length="246" mass="27726">MAPQSSTTKKRTFRRLKQFRCDGFGDCNMVFSRSEHLARHIRKHTGEKPFKCEFPDCAKQFSRFDNMRQHAQTHQRFRKHNNGSNTDDVHIQPRPSHTIAVYHGGGGDSDQRVFPSTVVPTCEGREVDVQTATTKNPTTEKHNYNTWSSSPYSSSTTRNSSSSSSSSTNSQHGLVSPVSLSGTFEEQQQQDIKIKHDIKEEPACNKQDLHCLTQDELDVLDALNQFRQSPQSTPSTGSVIKTEPDN</sequence>
<dbReference type="OrthoDB" id="10018191at2759"/>
<dbReference type="FunFam" id="3.30.160.60:FF:002343">
    <property type="entry name" value="Zinc finger protein 33A"/>
    <property type="match status" value="1"/>
</dbReference>
<keyword evidence="2" id="KW-0479">Metal-binding</keyword>
<evidence type="ECO:0000256" key="4">
    <source>
        <dbReference type="ARBA" id="ARBA00022771"/>
    </source>
</evidence>
<proteinExistence type="predicted"/>
<dbReference type="AlphaFoldDB" id="A0A1X2J0A6"/>
<evidence type="ECO:0000259" key="9">
    <source>
        <dbReference type="PROSITE" id="PS50157"/>
    </source>
</evidence>
<keyword evidence="6" id="KW-0539">Nucleus</keyword>
<evidence type="ECO:0000256" key="2">
    <source>
        <dbReference type="ARBA" id="ARBA00022723"/>
    </source>
</evidence>
<evidence type="ECO:0000313" key="10">
    <source>
        <dbReference type="EMBL" id="ORZ25248.1"/>
    </source>
</evidence>
<dbReference type="Pfam" id="PF00096">
    <property type="entry name" value="zf-C2H2"/>
    <property type="match status" value="2"/>
</dbReference>
<dbReference type="Gene3D" id="3.30.160.60">
    <property type="entry name" value="Classic Zinc Finger"/>
    <property type="match status" value="2"/>
</dbReference>
<name>A0A1X2J0A6_9FUNG</name>
<dbReference type="SUPFAM" id="SSF57667">
    <property type="entry name" value="beta-beta-alpha zinc fingers"/>
    <property type="match status" value="1"/>
</dbReference>